<evidence type="ECO:0000313" key="2">
    <source>
        <dbReference type="EMBL" id="EMI55538.1"/>
    </source>
</evidence>
<evidence type="ECO:0000313" key="3">
    <source>
        <dbReference type="Proteomes" id="UP000011885"/>
    </source>
</evidence>
<comment type="caution">
    <text evidence="2">The sequence shown here is derived from an EMBL/GenBank/DDBJ whole genome shotgun (WGS) entry which is preliminary data.</text>
</comment>
<dbReference type="Proteomes" id="UP000011885">
    <property type="component" value="Unassembled WGS sequence"/>
</dbReference>
<keyword evidence="3" id="KW-1185">Reference proteome</keyword>
<proteinExistence type="predicted"/>
<keyword evidence="1" id="KW-0812">Transmembrane</keyword>
<dbReference type="PATRIC" id="fig|1263870.3.peg.3187"/>
<sequence length="117" mass="12848">MNPDHAQSHLDHHFPSHHESEEWIGAKKIEIPVLAGGCLATFLSAVITSGLLVANGALVMALLSTAAAAGVEWVNGERLSQFILFAAPIGLVILQWMMIDTVRRILHKRRWRQSAGF</sequence>
<accession>M5UHN1</accession>
<keyword evidence="1" id="KW-1133">Transmembrane helix</keyword>
<feature type="transmembrane region" description="Helical" evidence="1">
    <location>
        <begin position="33"/>
        <end position="62"/>
    </location>
</feature>
<dbReference type="AlphaFoldDB" id="M5UHN1"/>
<feature type="transmembrane region" description="Helical" evidence="1">
    <location>
        <begin position="82"/>
        <end position="102"/>
    </location>
</feature>
<name>M5UHN1_9BACT</name>
<reference evidence="2 3" key="1">
    <citation type="journal article" date="2013" name="Mar. Genomics">
        <title>Expression of sulfatases in Rhodopirellula baltica and the diversity of sulfatases in the genus Rhodopirellula.</title>
        <authorList>
            <person name="Wegner C.E."/>
            <person name="Richter-Heitmann T."/>
            <person name="Klindworth A."/>
            <person name="Klockow C."/>
            <person name="Richter M."/>
            <person name="Achstetter T."/>
            <person name="Glockner F.O."/>
            <person name="Harder J."/>
        </authorList>
    </citation>
    <scope>NUCLEOTIDE SEQUENCE [LARGE SCALE GENOMIC DNA]</scope>
    <source>
        <strain evidence="2 3">SM41</strain>
    </source>
</reference>
<dbReference type="RefSeq" id="WP_008679571.1">
    <property type="nucleotide sequence ID" value="NZ_ANOH01000209.1"/>
</dbReference>
<protein>
    <submittedName>
        <fullName evidence="2">Putative membrane protein</fullName>
    </submittedName>
</protein>
<dbReference type="OrthoDB" id="281780at2"/>
<gene>
    <name evidence="2" type="ORF">RSSM_02998</name>
</gene>
<dbReference type="EMBL" id="ANOH01000209">
    <property type="protein sequence ID" value="EMI55538.1"/>
    <property type="molecule type" value="Genomic_DNA"/>
</dbReference>
<organism evidence="2 3">
    <name type="scientific">Rhodopirellula sallentina SM41</name>
    <dbReference type="NCBI Taxonomy" id="1263870"/>
    <lineage>
        <taxon>Bacteria</taxon>
        <taxon>Pseudomonadati</taxon>
        <taxon>Planctomycetota</taxon>
        <taxon>Planctomycetia</taxon>
        <taxon>Pirellulales</taxon>
        <taxon>Pirellulaceae</taxon>
        <taxon>Rhodopirellula</taxon>
    </lineage>
</organism>
<keyword evidence="1" id="KW-0472">Membrane</keyword>
<evidence type="ECO:0000256" key="1">
    <source>
        <dbReference type="SAM" id="Phobius"/>
    </source>
</evidence>